<dbReference type="EMBL" id="OM638103">
    <property type="protein sequence ID" value="UNY46981.1"/>
    <property type="molecule type" value="Genomic_DNA"/>
</dbReference>
<evidence type="ECO:0000313" key="1">
    <source>
        <dbReference type="EMBL" id="UNY46981.1"/>
    </source>
</evidence>
<proteinExistence type="predicted"/>
<name>A0AAE9GBH0_9CAUD</name>
<dbReference type="Proteomes" id="UP000832072">
    <property type="component" value="Segment"/>
</dbReference>
<keyword evidence="2" id="KW-1185">Reference proteome</keyword>
<evidence type="ECO:0000313" key="2">
    <source>
        <dbReference type="Proteomes" id="UP000832072"/>
    </source>
</evidence>
<protein>
    <submittedName>
        <fullName evidence="1">Uncharacterized protein</fullName>
    </submittedName>
</protein>
<accession>A0AAE9GBH0</accession>
<reference evidence="1 2" key="1">
    <citation type="submission" date="2022-02" db="EMBL/GenBank/DDBJ databases">
        <authorList>
            <person name="Tian F."/>
            <person name="Li J."/>
            <person name="Li F."/>
            <person name="Tong Y."/>
        </authorList>
    </citation>
    <scope>NUCLEOTIDE SEQUENCE [LARGE SCALE GENOMIC DNA]</scope>
</reference>
<gene>
    <name evidence="1" type="ORF">EHEKIMEA_00099</name>
</gene>
<organism evidence="1 2">
    <name type="scientific">Cronobacter phage LPCS28</name>
    <dbReference type="NCBI Taxonomy" id="2924885"/>
    <lineage>
        <taxon>Viruses</taxon>
        <taxon>Duplodnaviria</taxon>
        <taxon>Heunggongvirae</taxon>
        <taxon>Uroviricota</taxon>
        <taxon>Caudoviricetes</taxon>
        <taxon>Pantevenvirales</taxon>
        <taxon>Straboviridae</taxon>
        <taxon>Nanhuvirus</taxon>
        <taxon>Nanhuvirus LPCS28</taxon>
    </lineage>
</organism>
<sequence>MIFTGMIFLMIGMAMVNQMTLIGNKPKDKRPGWAMQLLGVGMIYHGWMSYQTPFLEKLWNMSSNIPW</sequence>